<protein>
    <submittedName>
        <fullName evidence="1">Uncharacterized protein</fullName>
    </submittedName>
</protein>
<evidence type="ECO:0000313" key="1">
    <source>
        <dbReference type="EMBL" id="MTV31270.1"/>
    </source>
</evidence>
<dbReference type="AlphaFoldDB" id="A0A6N8DL16"/>
<comment type="caution">
    <text evidence="1">The sequence shown here is derived from an EMBL/GenBank/DDBJ whole genome shotgun (WGS) entry which is preliminary data.</text>
</comment>
<evidence type="ECO:0000313" key="2">
    <source>
        <dbReference type="Proteomes" id="UP000439113"/>
    </source>
</evidence>
<accession>A0A6N8DL16</accession>
<dbReference type="EMBL" id="WNKS01000007">
    <property type="protein sequence ID" value="MTV31270.1"/>
    <property type="molecule type" value="Genomic_DNA"/>
</dbReference>
<dbReference type="Proteomes" id="UP000439113">
    <property type="component" value="Unassembled WGS sequence"/>
</dbReference>
<reference evidence="1 2" key="1">
    <citation type="submission" date="2019-11" db="EMBL/GenBank/DDBJ databases">
        <title>Whole-genome sequence of a Rhodoblastus acidophilus DSM 142.</title>
        <authorList>
            <person name="Kyndt J.A."/>
            <person name="Meyer T.E."/>
        </authorList>
    </citation>
    <scope>NUCLEOTIDE SEQUENCE [LARGE SCALE GENOMIC DNA]</scope>
    <source>
        <strain evidence="1 2">DSM 142</strain>
    </source>
</reference>
<sequence length="99" mass="11348">MNVAPANLKGTSMGYAVLTYFDNVGNKDRNILIGQVRRLVDELGYWGIISKSGQSNCRVKKQGFLRVIFLTRELAKRYQDIVAEFWEGIVSTRRFKSED</sequence>
<name>A0A6N8DL16_RHOAC</name>
<gene>
    <name evidence="1" type="ORF">GJ654_09715</name>
</gene>
<organism evidence="1 2">
    <name type="scientific">Rhodoblastus acidophilus</name>
    <name type="common">Rhodopseudomonas acidophila</name>
    <dbReference type="NCBI Taxonomy" id="1074"/>
    <lineage>
        <taxon>Bacteria</taxon>
        <taxon>Pseudomonadati</taxon>
        <taxon>Pseudomonadota</taxon>
        <taxon>Alphaproteobacteria</taxon>
        <taxon>Hyphomicrobiales</taxon>
        <taxon>Rhodoblastaceae</taxon>
        <taxon>Rhodoblastus</taxon>
    </lineage>
</organism>
<proteinExistence type="predicted"/>
<dbReference type="RefSeq" id="WP_155445963.1">
    <property type="nucleotide sequence ID" value="NZ_JAOQNR010000010.1"/>
</dbReference>